<dbReference type="InterPro" id="IPR037522">
    <property type="entry name" value="HD_GYP_dom"/>
</dbReference>
<dbReference type="PROSITE" id="PS51832">
    <property type="entry name" value="HD_GYP"/>
    <property type="match status" value="1"/>
</dbReference>
<dbReference type="SMART" id="SM00471">
    <property type="entry name" value="HDc"/>
    <property type="match status" value="1"/>
</dbReference>
<dbReference type="SUPFAM" id="SSF109604">
    <property type="entry name" value="HD-domain/PDEase-like"/>
    <property type="match status" value="1"/>
</dbReference>
<organism evidence="2 3">
    <name type="scientific">Clostridium perfringens</name>
    <dbReference type="NCBI Taxonomy" id="1502"/>
    <lineage>
        <taxon>Bacteria</taxon>
        <taxon>Bacillati</taxon>
        <taxon>Bacillota</taxon>
        <taxon>Clostridia</taxon>
        <taxon>Eubacteriales</taxon>
        <taxon>Clostridiaceae</taxon>
        <taxon>Clostridium</taxon>
    </lineage>
</organism>
<dbReference type="InterPro" id="IPR006674">
    <property type="entry name" value="HD_domain"/>
</dbReference>
<proteinExistence type="predicted"/>
<reference evidence="2 3" key="1">
    <citation type="journal article" date="2016" name="PLoS ONE">
        <title>Plasmid Characterization and Chromosome Analysis of Two netF+ Clostridium perfringens Isolates Associated with Foal and Canine Necrotizing Enteritis.</title>
        <authorList>
            <person name="Mehdizadeh Gohari I."/>
            <person name="Kropinski A.M."/>
            <person name="Weese S.J."/>
            <person name="Parreira V.R."/>
            <person name="Whitehead A.E."/>
            <person name="Boerlin P."/>
            <person name="Prescott J.F."/>
        </authorList>
    </citation>
    <scope>NUCLEOTIDE SEQUENCE [LARGE SCALE GENOMIC DNA]</scope>
    <source>
        <strain evidence="2 3">JP838</strain>
        <plasmid evidence="3">Plasmid pJFP838A</plasmid>
    </source>
</reference>
<dbReference type="AlphaFoldDB" id="A0A140GR13"/>
<evidence type="ECO:0000259" key="1">
    <source>
        <dbReference type="PROSITE" id="PS51832"/>
    </source>
</evidence>
<dbReference type="PANTHER" id="PTHR43155">
    <property type="entry name" value="CYCLIC DI-GMP PHOSPHODIESTERASE PA4108-RELATED"/>
    <property type="match status" value="1"/>
</dbReference>
<feature type="domain" description="HD-GYP" evidence="1">
    <location>
        <begin position="2"/>
        <end position="198"/>
    </location>
</feature>
<dbReference type="EMBL" id="CP013615">
    <property type="protein sequence ID" value="AMN30972.1"/>
    <property type="molecule type" value="Genomic_DNA"/>
</dbReference>
<gene>
    <name evidence="2" type="ORF">JFP838_pA0056</name>
</gene>
<dbReference type="OrthoDB" id="9804747at2"/>
<dbReference type="CDD" id="cd00077">
    <property type="entry name" value="HDc"/>
    <property type="match status" value="1"/>
</dbReference>
<evidence type="ECO:0000313" key="3">
    <source>
        <dbReference type="Proteomes" id="UP000070260"/>
    </source>
</evidence>
<dbReference type="PATRIC" id="fig|1502.177.peg.3262"/>
<accession>A0A140GR13</accession>
<name>A0A140GR13_CLOPF</name>
<dbReference type="Gene3D" id="1.10.3210.10">
    <property type="entry name" value="Hypothetical protein af1432"/>
    <property type="match status" value="1"/>
</dbReference>
<dbReference type="GO" id="GO:0016787">
    <property type="term" value="F:hydrolase activity"/>
    <property type="evidence" value="ECO:0007669"/>
    <property type="project" value="UniProtKB-KW"/>
</dbReference>
<geneLocation type="plasmid" evidence="2 3">
    <name>pJFP838A</name>
</geneLocation>
<dbReference type="RefSeq" id="WP_061429580.1">
    <property type="nucleotide sequence ID" value="NZ_CATNZX010000001.1"/>
</dbReference>
<dbReference type="Pfam" id="PF01966">
    <property type="entry name" value="HD"/>
    <property type="match status" value="1"/>
</dbReference>
<sequence length="202" mass="23942">MFCNKDLLEFIKTSILGNKSHNETIEHMYRCSVIAEEFGNFIGLPKDEIKILKISALLHDMGKFFVEPSILYKEGKLTETEFNHIKKHTDILYGYDDFCFDETGIIKEVMTFHHERYDGKGYHNISTKELSKFVKIMVIIDCYDVMSNKRCYKNYICDMNSIKLELINNIGTQFDDKYTMLFINYLNWKNNKSYLNNFYMEG</sequence>
<dbReference type="Proteomes" id="UP000070260">
    <property type="component" value="Plasmid pJFP838A"/>
</dbReference>
<protein>
    <submittedName>
        <fullName evidence="2">Putative metal-dependent phosphohydrolase</fullName>
    </submittedName>
</protein>
<keyword evidence="2" id="KW-0378">Hydrolase</keyword>
<keyword evidence="2" id="KW-0614">Plasmid</keyword>
<evidence type="ECO:0000313" key="2">
    <source>
        <dbReference type="EMBL" id="AMN30972.1"/>
    </source>
</evidence>
<dbReference type="PANTHER" id="PTHR43155:SF2">
    <property type="entry name" value="CYCLIC DI-GMP PHOSPHODIESTERASE PA4108"/>
    <property type="match status" value="1"/>
</dbReference>
<dbReference type="InterPro" id="IPR003607">
    <property type="entry name" value="HD/PDEase_dom"/>
</dbReference>